<sequence length="497" mass="54515">MKLYRKRNDSFVLMRIVLLLSVTIGICSASVGGWSKGGEFHPWRRGSKKNIDAETKTKTNPFAFGLQRALHQSIVGTAKPKPANYASGSNDEDASHAIRNAFIDDTEAAKEIKQTTKPHLKHVASSQADEDSTIRATRPVAAVATTQRSLLFWESMVSGAVSRSIAQTVMHPANTMKTIMQSSRGPSKPKLLDLIKPEMFHRLTCGAGANFVLSLPHGAFNFAVLESIRQRMSTLVDSVPVLERNKERIGPGLDFLSSSIATICCSVVSTPQMMITDNIMAGNYPNLIAATNGLYSDRGMMGFYSGWWPGLVGKIPSYALTWTFFQQIKRVRSSMSDRPAKNYENTIMGCMASATTVCIMIPMDTIKTRLVTQTSAKVLEGQAYKGIVDCGVRIAREEGMKTFYRGLAPRLLSVVPMIGIQFGVYEAMKKVMLQRSVSIQDKEKPVYGTEEAIEEAAMETAASQGTSFPAPHFLKYAPKASKKGLRSMFGFGTDSEN</sequence>
<evidence type="ECO:0000256" key="7">
    <source>
        <dbReference type="ARBA" id="ARBA00023136"/>
    </source>
</evidence>
<keyword evidence="10" id="KW-0732">Signal</keyword>
<keyword evidence="6" id="KW-1133">Transmembrane helix</keyword>
<evidence type="ECO:0000256" key="5">
    <source>
        <dbReference type="ARBA" id="ARBA00022737"/>
    </source>
</evidence>
<dbReference type="SUPFAM" id="SSF103506">
    <property type="entry name" value="Mitochondrial carrier"/>
    <property type="match status" value="1"/>
</dbReference>
<dbReference type="OrthoDB" id="270584at2759"/>
<comment type="subcellular location">
    <subcellularLocation>
        <location evidence="1">Membrane</location>
        <topology evidence="1">Multi-pass membrane protein</topology>
    </subcellularLocation>
</comment>
<dbReference type="PRINTS" id="PR00926">
    <property type="entry name" value="MITOCARRIER"/>
</dbReference>
<evidence type="ECO:0000256" key="2">
    <source>
        <dbReference type="ARBA" id="ARBA00006375"/>
    </source>
</evidence>
<dbReference type="PANTHER" id="PTHR45667">
    <property type="entry name" value="S-ADENOSYLMETHIONINE MITOCHONDRIAL CARRIER PROTEIN"/>
    <property type="match status" value="1"/>
</dbReference>
<keyword evidence="5" id="KW-0677">Repeat</keyword>
<evidence type="ECO:0000313" key="12">
    <source>
        <dbReference type="Proteomes" id="UP000291116"/>
    </source>
</evidence>
<dbReference type="InterPro" id="IPR002067">
    <property type="entry name" value="MCP"/>
</dbReference>
<dbReference type="EMBL" id="CAACVS010000075">
    <property type="protein sequence ID" value="VEU36005.1"/>
    <property type="molecule type" value="Genomic_DNA"/>
</dbReference>
<dbReference type="Proteomes" id="UP000291116">
    <property type="component" value="Unassembled WGS sequence"/>
</dbReference>
<dbReference type="Pfam" id="PF00153">
    <property type="entry name" value="Mito_carr"/>
    <property type="match status" value="3"/>
</dbReference>
<evidence type="ECO:0008006" key="13">
    <source>
        <dbReference type="Google" id="ProtNLM"/>
    </source>
</evidence>
<gene>
    <name evidence="11" type="ORF">PSNMU_V1.4_AUG-EV-PASAV3_0027530</name>
</gene>
<organism evidence="11 12">
    <name type="scientific">Pseudo-nitzschia multistriata</name>
    <dbReference type="NCBI Taxonomy" id="183589"/>
    <lineage>
        <taxon>Eukaryota</taxon>
        <taxon>Sar</taxon>
        <taxon>Stramenopiles</taxon>
        <taxon>Ochrophyta</taxon>
        <taxon>Bacillariophyta</taxon>
        <taxon>Bacillariophyceae</taxon>
        <taxon>Bacillariophycidae</taxon>
        <taxon>Bacillariales</taxon>
        <taxon>Bacillariaceae</taxon>
        <taxon>Pseudo-nitzschia</taxon>
    </lineage>
</organism>
<protein>
    <recommendedName>
        <fullName evidence="13">Mitochondrial carrier protein</fullName>
    </recommendedName>
</protein>
<dbReference type="GO" id="GO:0055085">
    <property type="term" value="P:transmembrane transport"/>
    <property type="evidence" value="ECO:0007669"/>
    <property type="project" value="InterPro"/>
</dbReference>
<evidence type="ECO:0000256" key="9">
    <source>
        <dbReference type="RuleBase" id="RU000488"/>
    </source>
</evidence>
<evidence type="ECO:0000256" key="6">
    <source>
        <dbReference type="ARBA" id="ARBA00022989"/>
    </source>
</evidence>
<evidence type="ECO:0000313" key="11">
    <source>
        <dbReference type="EMBL" id="VEU36005.1"/>
    </source>
</evidence>
<dbReference type="PROSITE" id="PS50920">
    <property type="entry name" value="SOLCAR"/>
    <property type="match status" value="3"/>
</dbReference>
<name>A0A448Z1X4_9STRA</name>
<feature type="repeat" description="Solcar" evidence="8">
    <location>
        <begin position="249"/>
        <end position="331"/>
    </location>
</feature>
<keyword evidence="12" id="KW-1185">Reference proteome</keyword>
<evidence type="ECO:0000256" key="10">
    <source>
        <dbReference type="SAM" id="SignalP"/>
    </source>
</evidence>
<keyword evidence="3 9" id="KW-0813">Transport</keyword>
<accession>A0A448Z1X4</accession>
<comment type="similarity">
    <text evidence="2 9">Belongs to the mitochondrial carrier (TC 2.A.29) family.</text>
</comment>
<evidence type="ECO:0000256" key="1">
    <source>
        <dbReference type="ARBA" id="ARBA00004141"/>
    </source>
</evidence>
<feature type="repeat" description="Solcar" evidence="8">
    <location>
        <begin position="150"/>
        <end position="231"/>
    </location>
</feature>
<reference evidence="11 12" key="1">
    <citation type="submission" date="2019-01" db="EMBL/GenBank/DDBJ databases">
        <authorList>
            <person name="Ferrante I. M."/>
        </authorList>
    </citation>
    <scope>NUCLEOTIDE SEQUENCE [LARGE SCALE GENOMIC DNA]</scope>
    <source>
        <strain evidence="11 12">B856</strain>
    </source>
</reference>
<feature type="signal peptide" evidence="10">
    <location>
        <begin position="1"/>
        <end position="29"/>
    </location>
</feature>
<keyword evidence="7 8" id="KW-0472">Membrane</keyword>
<proteinExistence type="inferred from homology"/>
<evidence type="ECO:0000256" key="8">
    <source>
        <dbReference type="PROSITE-ProRule" id="PRU00282"/>
    </source>
</evidence>
<evidence type="ECO:0000256" key="3">
    <source>
        <dbReference type="ARBA" id="ARBA00022448"/>
    </source>
</evidence>
<keyword evidence="4 8" id="KW-0812">Transmembrane</keyword>
<dbReference type="AlphaFoldDB" id="A0A448Z1X4"/>
<dbReference type="InterPro" id="IPR018108">
    <property type="entry name" value="MCP_transmembrane"/>
</dbReference>
<evidence type="ECO:0000256" key="4">
    <source>
        <dbReference type="ARBA" id="ARBA00022692"/>
    </source>
</evidence>
<feature type="repeat" description="Solcar" evidence="8">
    <location>
        <begin position="340"/>
        <end position="431"/>
    </location>
</feature>
<feature type="chain" id="PRO_5019369008" description="Mitochondrial carrier protein" evidence="10">
    <location>
        <begin position="30"/>
        <end position="497"/>
    </location>
</feature>
<dbReference type="Gene3D" id="1.50.40.10">
    <property type="entry name" value="Mitochondrial carrier domain"/>
    <property type="match status" value="2"/>
</dbReference>
<dbReference type="InterPro" id="IPR023395">
    <property type="entry name" value="MCP_dom_sf"/>
</dbReference>
<dbReference type="GO" id="GO:0016020">
    <property type="term" value="C:membrane"/>
    <property type="evidence" value="ECO:0007669"/>
    <property type="project" value="UniProtKB-SubCell"/>
</dbReference>